<protein>
    <recommendedName>
        <fullName evidence="3">Pentapeptide repeat-containing protein</fullName>
    </recommendedName>
</protein>
<dbReference type="Pfam" id="PF13599">
    <property type="entry name" value="Pentapeptide_4"/>
    <property type="match status" value="1"/>
</dbReference>
<dbReference type="EMBL" id="QFOI01000755">
    <property type="protein sequence ID" value="PZP38466.1"/>
    <property type="molecule type" value="Genomic_DNA"/>
</dbReference>
<dbReference type="InterPro" id="IPR051082">
    <property type="entry name" value="Pentapeptide-BTB/POZ_domain"/>
</dbReference>
<evidence type="ECO:0000313" key="1">
    <source>
        <dbReference type="EMBL" id="PZP38466.1"/>
    </source>
</evidence>
<sequence length="116" mass="12782">MLGVKIDKAEKFGFSISFDNCNLSSAIFSNRIMPKTIFRKCNLKNVDFSGADLSGSLLDDCDLEDAFFDGTNLQNVNFVTSYGYSFNPQNNKIRGAKFGVDGLPGLLGQYGIEVKF</sequence>
<dbReference type="AlphaFoldDB" id="A0A2W5FZ38"/>
<gene>
    <name evidence="1" type="ORF">DI598_20730</name>
</gene>
<name>A0A2W5FZ38_9SPHI</name>
<evidence type="ECO:0000313" key="2">
    <source>
        <dbReference type="Proteomes" id="UP000249645"/>
    </source>
</evidence>
<reference evidence="1 2" key="1">
    <citation type="submission" date="2017-11" db="EMBL/GenBank/DDBJ databases">
        <title>Infants hospitalized years apart are colonized by the same room-sourced microbial strains.</title>
        <authorList>
            <person name="Brooks B."/>
            <person name="Olm M.R."/>
            <person name="Firek B.A."/>
            <person name="Baker R."/>
            <person name="Thomas B.C."/>
            <person name="Morowitz M.J."/>
            <person name="Banfield J.F."/>
        </authorList>
    </citation>
    <scope>NUCLEOTIDE SEQUENCE [LARGE SCALE GENOMIC DNA]</scope>
    <source>
        <strain evidence="1">S2_009_000_R2_76</strain>
    </source>
</reference>
<dbReference type="InterPro" id="IPR001646">
    <property type="entry name" value="5peptide_repeat"/>
</dbReference>
<dbReference type="SUPFAM" id="SSF141571">
    <property type="entry name" value="Pentapeptide repeat-like"/>
    <property type="match status" value="1"/>
</dbReference>
<evidence type="ECO:0008006" key="3">
    <source>
        <dbReference type="Google" id="ProtNLM"/>
    </source>
</evidence>
<comment type="caution">
    <text evidence="1">The sequence shown here is derived from an EMBL/GenBank/DDBJ whole genome shotgun (WGS) entry which is preliminary data.</text>
</comment>
<dbReference type="Proteomes" id="UP000249645">
    <property type="component" value="Unassembled WGS sequence"/>
</dbReference>
<dbReference type="PANTHER" id="PTHR14136">
    <property type="entry name" value="BTB_POZ DOMAIN-CONTAINING PROTEIN KCTD9"/>
    <property type="match status" value="1"/>
</dbReference>
<accession>A0A2W5FZ38</accession>
<dbReference type="PANTHER" id="PTHR14136:SF17">
    <property type="entry name" value="BTB_POZ DOMAIN-CONTAINING PROTEIN KCTD9"/>
    <property type="match status" value="1"/>
</dbReference>
<organism evidence="1 2">
    <name type="scientific">Pseudopedobacter saltans</name>
    <dbReference type="NCBI Taxonomy" id="151895"/>
    <lineage>
        <taxon>Bacteria</taxon>
        <taxon>Pseudomonadati</taxon>
        <taxon>Bacteroidota</taxon>
        <taxon>Sphingobacteriia</taxon>
        <taxon>Sphingobacteriales</taxon>
        <taxon>Sphingobacteriaceae</taxon>
        <taxon>Pseudopedobacter</taxon>
    </lineage>
</organism>
<dbReference type="Gene3D" id="2.160.20.80">
    <property type="entry name" value="E3 ubiquitin-protein ligase SopA"/>
    <property type="match status" value="1"/>
</dbReference>
<proteinExistence type="predicted"/>